<gene>
    <name evidence="3" type="ORF">ACJDT4_13395</name>
</gene>
<evidence type="ECO:0000259" key="2">
    <source>
        <dbReference type="Pfam" id="PF06791"/>
    </source>
</evidence>
<dbReference type="RefSeq" id="WP_406788067.1">
    <property type="nucleotide sequence ID" value="NZ_JBJIAA010000010.1"/>
</dbReference>
<evidence type="ECO:0000313" key="3">
    <source>
        <dbReference type="EMBL" id="MFL0251412.1"/>
    </source>
</evidence>
<dbReference type="Gene3D" id="1.20.120.20">
    <property type="entry name" value="Apolipoprotein"/>
    <property type="match status" value="2"/>
</dbReference>
<reference evidence="3 4" key="1">
    <citation type="submission" date="2024-11" db="EMBL/GenBank/DDBJ databases">
        <authorList>
            <person name="Heng Y.C."/>
            <person name="Lim A.C.H."/>
            <person name="Lee J.K.Y."/>
            <person name="Kittelmann S."/>
        </authorList>
    </citation>
    <scope>NUCLEOTIDE SEQUENCE [LARGE SCALE GENOMIC DNA]</scope>
    <source>
        <strain evidence="3 4">WILCCON 0114</strain>
    </source>
</reference>
<feature type="domain" description="Bacteriophage tail tape measure N-terminal" evidence="2">
    <location>
        <begin position="43"/>
        <end position="185"/>
    </location>
</feature>
<dbReference type="Proteomes" id="UP001623592">
    <property type="component" value="Unassembled WGS sequence"/>
</dbReference>
<feature type="transmembrane region" description="Helical" evidence="1">
    <location>
        <begin position="334"/>
        <end position="352"/>
    </location>
</feature>
<dbReference type="SUPFAM" id="SSF48371">
    <property type="entry name" value="ARM repeat"/>
    <property type="match status" value="1"/>
</dbReference>
<dbReference type="Pfam" id="PF06791">
    <property type="entry name" value="TMP_2"/>
    <property type="match status" value="1"/>
</dbReference>
<dbReference type="EMBL" id="JBJIAA010000010">
    <property type="protein sequence ID" value="MFL0251412.1"/>
    <property type="molecule type" value="Genomic_DNA"/>
</dbReference>
<dbReference type="InterPro" id="IPR009628">
    <property type="entry name" value="Phage_tape_measure_N"/>
</dbReference>
<protein>
    <submittedName>
        <fullName evidence="3">Phage tail length tape measure family protein</fullName>
    </submittedName>
</protein>
<organism evidence="3 4">
    <name type="scientific">Clostridium neuense</name>
    <dbReference type="NCBI Taxonomy" id="1728934"/>
    <lineage>
        <taxon>Bacteria</taxon>
        <taxon>Bacillati</taxon>
        <taxon>Bacillota</taxon>
        <taxon>Clostridia</taxon>
        <taxon>Eubacteriales</taxon>
        <taxon>Clostridiaceae</taxon>
        <taxon>Clostridium</taxon>
    </lineage>
</organism>
<name>A0ABW8TG77_9CLOT</name>
<keyword evidence="1" id="KW-0812">Transmembrane</keyword>
<evidence type="ECO:0000256" key="1">
    <source>
        <dbReference type="SAM" id="Phobius"/>
    </source>
</evidence>
<keyword evidence="1" id="KW-1133">Transmembrane helix</keyword>
<dbReference type="InterPro" id="IPR016024">
    <property type="entry name" value="ARM-type_fold"/>
</dbReference>
<sequence>MTLFSLVGEILLKDNNTKQKLEEIEGAGSKTGLTLDGAFSKVGSALLKLGAVVGVTMGFKSLFDKASAGQQTMAQMEAVLKSTGDASGMTKNQLVALADAQSKVTTFSKGTNMATENLLLTFTNIGQKVFPDALKSVNDMSQALGQDTKSSAIQLGKALNDPIKGVTALSRVGVTFNAQQKEQIKSMVEAGNVAGAQKIILQELQKEFGGSAEAAGKTFAGQLTILRNQLTGVGVGIVSKLLPPLTTLVTTINNHMPQIQAVIGNVTNFIGNAINALMPTFESIIQDVIKIAENVFPKLSGSSGNLGKQLTDLAKNGLNIIKGVFDWLAQHGEVVRAAIAGVAGAFAVMKIAGIASDMMKMVGAAKDLVNGFKTLREAGAGANTIMKVLFGLNPMALAIGIGITLLAAIAYEVITHWTQVKTFFIGLWNSIKTTFNGIKTSIEGAWNSVKTTTSNVWNAIVSSITGFINGIKNTITTIFTAIASFFTSTWNTIQNTFNTVVNAIVTFVNTTFGGMISDVKIIFGDFQAMFKAVWDAIKNIFLGTILLILDLVTGNFNKLKSDAQAIWNNIKDDFQTVWLAIKVIFITTLDLIRDTITTIWNSIKSITESLWNGLKEFLSSLWEGIKSVASSAWNGLKDAVISIVTSVVDTAKSIWNGLLSWFESLPGRLYNAGSSMFNSLKSGISSVLGTITSVVQNGFNGAINFITSLPNKAVTWGKDFINGLINGIKNKIGDVGSAVSGVADKIRSILHFSVPDEGPLTDYETWMPDFMTGLANGIDSNKFKVTDKIKELAGNMKIDAAANISASASNTNESSDKNVNNSKDSTSKQPIILQLVLQNAKIIAEWLIDDINQLQGTMQLSNSRLNLGRR</sequence>
<evidence type="ECO:0000313" key="4">
    <source>
        <dbReference type="Proteomes" id="UP001623592"/>
    </source>
</evidence>
<keyword evidence="1" id="KW-0472">Membrane</keyword>
<dbReference type="PANTHER" id="PTHR37813:SF1">
    <property type="entry name" value="FELS-2 PROPHAGE PROTEIN"/>
    <property type="match status" value="1"/>
</dbReference>
<keyword evidence="4" id="KW-1185">Reference proteome</keyword>
<proteinExistence type="predicted"/>
<comment type="caution">
    <text evidence="3">The sequence shown here is derived from an EMBL/GenBank/DDBJ whole genome shotgun (WGS) entry which is preliminary data.</text>
</comment>
<accession>A0ABW8TG77</accession>
<feature type="transmembrane region" description="Helical" evidence="1">
    <location>
        <begin position="395"/>
        <end position="414"/>
    </location>
</feature>
<dbReference type="PANTHER" id="PTHR37813">
    <property type="entry name" value="FELS-2 PROPHAGE PROTEIN"/>
    <property type="match status" value="1"/>
</dbReference>